<dbReference type="Pfam" id="PF00668">
    <property type="entry name" value="Condensation"/>
    <property type="match status" value="1"/>
</dbReference>
<evidence type="ECO:0000313" key="3">
    <source>
        <dbReference type="Proteomes" id="UP000276615"/>
    </source>
</evidence>
<dbReference type="InterPro" id="IPR001242">
    <property type="entry name" value="Condensation_dom"/>
</dbReference>
<dbReference type="PANTHER" id="PTHR45398">
    <property type="match status" value="1"/>
</dbReference>
<proteinExistence type="predicted"/>
<dbReference type="SUPFAM" id="SSF52777">
    <property type="entry name" value="CoA-dependent acyltransferases"/>
    <property type="match status" value="2"/>
</dbReference>
<dbReference type="Gene3D" id="3.30.559.10">
    <property type="entry name" value="Chloramphenicol acetyltransferase-like domain"/>
    <property type="match status" value="1"/>
</dbReference>
<reference evidence="2 3" key="1">
    <citation type="submission" date="2018-08" db="EMBL/GenBank/DDBJ databases">
        <title>Recombination of ecologically and evolutionarily significant loci maintains genetic cohesion in the Pseudomonas syringae species complex.</title>
        <authorList>
            <person name="Dillon M."/>
            <person name="Thakur S."/>
            <person name="Almeida R.N.D."/>
            <person name="Weir B.S."/>
            <person name="Guttman D.S."/>
        </authorList>
    </citation>
    <scope>NUCLEOTIDE SEQUENCE [LARGE SCALE GENOMIC DNA]</scope>
    <source>
        <strain evidence="2 3">ICMP 8670</strain>
    </source>
</reference>
<evidence type="ECO:0000313" key="2">
    <source>
        <dbReference type="EMBL" id="RMR03653.1"/>
    </source>
</evidence>
<dbReference type="Proteomes" id="UP000276615">
    <property type="component" value="Unassembled WGS sequence"/>
</dbReference>
<accession>A0A3M4RLU2</accession>
<dbReference type="GO" id="GO:0003824">
    <property type="term" value="F:catalytic activity"/>
    <property type="evidence" value="ECO:0007669"/>
    <property type="project" value="InterPro"/>
</dbReference>
<dbReference type="InterPro" id="IPR023213">
    <property type="entry name" value="CAT-like_dom_sf"/>
</dbReference>
<dbReference type="EMBL" id="RBRQ01000284">
    <property type="protein sequence ID" value="RMR03653.1"/>
    <property type="molecule type" value="Genomic_DNA"/>
</dbReference>
<organism evidence="2 3">
    <name type="scientific">Pseudomonas syringae pv. primulae</name>
    <dbReference type="NCBI Taxonomy" id="251707"/>
    <lineage>
        <taxon>Bacteria</taxon>
        <taxon>Pseudomonadati</taxon>
        <taxon>Pseudomonadota</taxon>
        <taxon>Gammaproteobacteria</taxon>
        <taxon>Pseudomonadales</taxon>
        <taxon>Pseudomonadaceae</taxon>
        <taxon>Pseudomonas</taxon>
    </lineage>
</organism>
<feature type="domain" description="Condensation" evidence="1">
    <location>
        <begin position="47"/>
        <end position="480"/>
    </location>
</feature>
<gene>
    <name evidence="2" type="ORF">ALP92_03945</name>
</gene>
<dbReference type="AlphaFoldDB" id="A0A3M4RLU2"/>
<sequence length="498" mass="56530">MTPNREELLQEKLRALNPVQRRLFLNAASERLKAQRSTIPRRERSDRFSLSFSQRRLWYIYQSDPASTMYNMPECVRLRGALDLAVFQAAFNNVVARHESLRVTFHNTPQGPVQVVNEQPDCTIEVLDLSGVNGEQLEAQARELLFEISDRPFDLNRGPVVRLSLIKMADDHHFLLINMHHIVSDGWSMGVFARDFSAFVAARMQGTEPELPQLAIGFGDFVEWQIERLNGPVMDQQMAYWQPKLKQVEELVLPFDRLPTASTTERGGFEYILFDRTLADAINGCARQCGVTLYMMLLAAFCVLLHRQSLQSSITVGSPTAGRVRAETENLIGFFANTLLITSEVRPDMSFREVAQGVRQAALGAFNHDETPFEKLVEAIRPDRDSSRSALFQVMFILQNTKKPALILPGLITEPFAAGSLSVKFDMLIEFYESPEGITGWLGYRRDLFDERTCKRFAENYHRLLTSIITDPDQLVPELSVDAEPALSAFNDDLNTEF</sequence>
<name>A0A3M4RLU2_9PSED</name>
<dbReference type="Gene3D" id="3.30.559.30">
    <property type="entry name" value="Nonribosomal peptide synthetase, condensation domain"/>
    <property type="match status" value="1"/>
</dbReference>
<protein>
    <submittedName>
        <fullName evidence="2">Tyrocidine synthase</fullName>
    </submittedName>
</protein>
<dbReference type="PANTHER" id="PTHR45398:SF1">
    <property type="entry name" value="ENZYME, PUTATIVE (JCVI)-RELATED"/>
    <property type="match status" value="1"/>
</dbReference>
<comment type="caution">
    <text evidence="2">The sequence shown here is derived from an EMBL/GenBank/DDBJ whole genome shotgun (WGS) entry which is preliminary data.</text>
</comment>
<dbReference type="CDD" id="cd19531">
    <property type="entry name" value="LCL_NRPS-like"/>
    <property type="match status" value="1"/>
</dbReference>
<dbReference type="FunFam" id="3.30.559.10:FF:000012">
    <property type="entry name" value="Non-ribosomal peptide synthetase"/>
    <property type="match status" value="1"/>
</dbReference>
<evidence type="ECO:0000259" key="1">
    <source>
        <dbReference type="Pfam" id="PF00668"/>
    </source>
</evidence>